<dbReference type="PANTHER" id="PTHR33116">
    <property type="entry name" value="REVERSE TRANSCRIPTASE ZINC-BINDING DOMAIN-CONTAINING PROTEIN-RELATED-RELATED"/>
    <property type="match status" value="1"/>
</dbReference>
<evidence type="ECO:0000259" key="2">
    <source>
        <dbReference type="Pfam" id="PF00078"/>
    </source>
</evidence>
<dbReference type="PANTHER" id="PTHR33116:SF76">
    <property type="entry name" value="DUF4283 DOMAIN-CONTAINING PROTEIN"/>
    <property type="match status" value="1"/>
</dbReference>
<gene>
    <name evidence="4" type="ORF">Tci_000744</name>
</gene>
<dbReference type="SUPFAM" id="SSF56672">
    <property type="entry name" value="DNA/RNA polymerases"/>
    <property type="match status" value="1"/>
</dbReference>
<feature type="domain" description="Reverse transcriptase zinc-binding" evidence="3">
    <location>
        <begin position="1121"/>
        <end position="1166"/>
    </location>
</feature>
<protein>
    <recommendedName>
        <fullName evidence="5">Reverse transcriptase domain-containing protein</fullName>
    </recommendedName>
</protein>
<comment type="caution">
    <text evidence="4">The sequence shown here is derived from an EMBL/GenBank/DDBJ whole genome shotgun (WGS) entry which is preliminary data.</text>
</comment>
<dbReference type="Gene3D" id="3.60.10.10">
    <property type="entry name" value="Endonuclease/exonuclease/phosphatase"/>
    <property type="match status" value="1"/>
</dbReference>
<dbReference type="Pfam" id="PF00078">
    <property type="entry name" value="RVT_1"/>
    <property type="match status" value="2"/>
</dbReference>
<feature type="domain" description="Reverse transcriptase" evidence="2">
    <location>
        <begin position="677"/>
        <end position="772"/>
    </location>
</feature>
<evidence type="ECO:0000256" key="1">
    <source>
        <dbReference type="SAM" id="MobiDB-lite"/>
    </source>
</evidence>
<sequence length="1214" mass="138958">MDVSMDSTNKDYISTVLESVKANSLASKISNIDGKILPRRYTTYQEPLKDAGSSKSNISNVKDKVDTIHKPSFTSVVHEKPQKTIIKIKEMRNKVSVNGVAVTIPMEAVESVNARFVNTLYGYFIGDRLAFPLVENYVKNTWAKSAYARVLIEIAADVELVKSLIIAIHVGNKEEHTFATIDIEYEWTPPRCASCRIFDHVSEKCPKLPKVASNEKVIEEGFIEVKKKKTKTKKKRKIQVEGVRLNKPTLNLQYQRVDKGKSSKINNGVTNKESTDKGPIQITTNNSFSALSEETDTNLKDKERGNANYQTPIESLFFNDSDEDVDEYITMEETSKVVHKVGNESLPKQNEVRQVIHDNKLSVCAIFKSHVATRNLKRLCKHVFKNWNWISNAMTCLKGTRIIVGWNQNDVDFAVIHQEPQVIHARIWIKVDRKEPWCLLGDFNAPLFVEDTSMGSSSLDVTMREFKECVENIEVMDVQRTGLQYTWNQEPKGKDGILRKLDRVLANLKFLDVFMGAHAVFKPYRISDHSPAVLFIPSLVKVKPMPFKFFNVIILDDRFKDVVVKKLKGLKKPIRKLMYDKGNLHANVVRLREELDKVAKAFINHYEIFLGQPGNTSDFNTGNLFPTTLNESEALNMVRDISSQEDIIGVDVIKAVKEFFTNGRLLMELNHTIIALIPKVNTPARVTDYTPISCCNVLFKCISKIIANHLKDSLKRLVSPNQSAFVPGRCISDNILLTQEIMHNYHLDREVSRCAFKVDIQKVYDTVDWDFLRGKRGLRQGDPLSPYLFTLIMEVFMLMLKRRVSETSTFTYHRFFSELDLINLCFADDLFLFAHGDVNSAKVIKDALDDFKDASGLNPSMPKSKAYFCNVINYTKLAILNILPFEEDCLPVKYLGVPLVSSRLISRDWRLQLIQFVLSSMHMYWASVFMLPSRMVLDIEQIMRGFLWSQDNMSKGKVKVAWDVVCLSKREGGLGIRRLDHFNKALMVSHVWKLLTLKESLWVKWIHVYKLKNRSFWDIPMTFMWFDKWCVTGPLSNIISSRDITRAGFDHASKVRECIQDGLWIWPNDWLVKYPILNSIPISVISDDNFDYLEWCCRDGMGKPLSVHNIWDSIRPRDNPQRLRTQDCLRSWEVNSDLAVVCPLCETQPDSHEHLFFYCTFSQQVWSLVQQIAGLTGASPSLASIITHLLPIAKRKSSKSCIGKLVVAAAAYFI</sequence>
<feature type="region of interest" description="Disordered" evidence="1">
    <location>
        <begin position="262"/>
        <end position="283"/>
    </location>
</feature>
<dbReference type="CDD" id="cd01650">
    <property type="entry name" value="RT_nLTR_like"/>
    <property type="match status" value="1"/>
</dbReference>
<dbReference type="InterPro" id="IPR043502">
    <property type="entry name" value="DNA/RNA_pol_sf"/>
</dbReference>
<evidence type="ECO:0008006" key="5">
    <source>
        <dbReference type="Google" id="ProtNLM"/>
    </source>
</evidence>
<feature type="compositionally biased region" description="Polar residues" evidence="1">
    <location>
        <begin position="263"/>
        <end position="272"/>
    </location>
</feature>
<organism evidence="4">
    <name type="scientific">Tanacetum cinerariifolium</name>
    <name type="common">Dalmatian daisy</name>
    <name type="synonym">Chrysanthemum cinerariifolium</name>
    <dbReference type="NCBI Taxonomy" id="118510"/>
    <lineage>
        <taxon>Eukaryota</taxon>
        <taxon>Viridiplantae</taxon>
        <taxon>Streptophyta</taxon>
        <taxon>Embryophyta</taxon>
        <taxon>Tracheophyta</taxon>
        <taxon>Spermatophyta</taxon>
        <taxon>Magnoliopsida</taxon>
        <taxon>eudicotyledons</taxon>
        <taxon>Gunneridae</taxon>
        <taxon>Pentapetalae</taxon>
        <taxon>asterids</taxon>
        <taxon>campanulids</taxon>
        <taxon>Asterales</taxon>
        <taxon>Asteraceae</taxon>
        <taxon>Asteroideae</taxon>
        <taxon>Anthemideae</taxon>
        <taxon>Anthemidinae</taxon>
        <taxon>Tanacetum</taxon>
    </lineage>
</organism>
<dbReference type="InterPro" id="IPR036691">
    <property type="entry name" value="Endo/exonu/phosph_ase_sf"/>
</dbReference>
<evidence type="ECO:0000259" key="3">
    <source>
        <dbReference type="Pfam" id="PF13966"/>
    </source>
</evidence>
<reference evidence="4" key="1">
    <citation type="journal article" date="2019" name="Sci. Rep.">
        <title>Draft genome of Tanacetum cinerariifolium, the natural source of mosquito coil.</title>
        <authorList>
            <person name="Yamashiro T."/>
            <person name="Shiraishi A."/>
            <person name="Satake H."/>
            <person name="Nakayama K."/>
        </authorList>
    </citation>
    <scope>NUCLEOTIDE SEQUENCE</scope>
</reference>
<feature type="domain" description="Reverse transcriptase" evidence="2">
    <location>
        <begin position="775"/>
        <end position="898"/>
    </location>
</feature>
<dbReference type="AlphaFoldDB" id="A0A699GNH1"/>
<dbReference type="InterPro" id="IPR026960">
    <property type="entry name" value="RVT-Znf"/>
</dbReference>
<dbReference type="SUPFAM" id="SSF56219">
    <property type="entry name" value="DNase I-like"/>
    <property type="match status" value="1"/>
</dbReference>
<name>A0A699GNH1_TANCI</name>
<dbReference type="InterPro" id="IPR000477">
    <property type="entry name" value="RT_dom"/>
</dbReference>
<dbReference type="EMBL" id="BKCJ010000019">
    <property type="protein sequence ID" value="GEU28766.1"/>
    <property type="molecule type" value="Genomic_DNA"/>
</dbReference>
<accession>A0A699GNH1</accession>
<dbReference type="Pfam" id="PF13966">
    <property type="entry name" value="zf-RVT"/>
    <property type="match status" value="1"/>
</dbReference>
<evidence type="ECO:0000313" key="4">
    <source>
        <dbReference type="EMBL" id="GEU28766.1"/>
    </source>
</evidence>
<proteinExistence type="predicted"/>